<dbReference type="GO" id="GO:0016746">
    <property type="term" value="F:acyltransferase activity"/>
    <property type="evidence" value="ECO:0007669"/>
    <property type="project" value="UniProtKB-KW"/>
</dbReference>
<evidence type="ECO:0000256" key="5">
    <source>
        <dbReference type="ARBA" id="ARBA00023136"/>
    </source>
</evidence>
<dbReference type="PANTHER" id="PTHR30606">
    <property type="entry name" value="LIPID A BIOSYNTHESIS LAUROYL ACYLTRANSFERASE"/>
    <property type="match status" value="1"/>
</dbReference>
<name>A0A0C4XYV1_9BURK</name>
<evidence type="ECO:0000313" key="7">
    <source>
        <dbReference type="EMBL" id="AJG17667.1"/>
    </source>
</evidence>
<dbReference type="EMBL" id="CP010536">
    <property type="protein sequence ID" value="AJG17667.1"/>
    <property type="molecule type" value="Genomic_DNA"/>
</dbReference>
<dbReference type="Pfam" id="PF03279">
    <property type="entry name" value="Lip_A_acyltrans"/>
    <property type="match status" value="1"/>
</dbReference>
<dbReference type="KEGG" id="cbw:RR42_m0252"/>
<comment type="subcellular location">
    <subcellularLocation>
        <location evidence="1">Cell inner membrane</location>
    </subcellularLocation>
</comment>
<dbReference type="STRING" id="68895.RR42_m0252"/>
<keyword evidence="2" id="KW-1003">Cell membrane</keyword>
<dbReference type="NCBIfam" id="NF005399">
    <property type="entry name" value="PRK06946.1"/>
    <property type="match status" value="1"/>
</dbReference>
<protein>
    <submittedName>
        <fullName evidence="7">Lipid A biosynthesis lauroyl acyltransferase</fullName>
        <ecNumber evidence="7">2.3.1.-</ecNumber>
    </submittedName>
</protein>
<dbReference type="GO" id="GO:0009247">
    <property type="term" value="P:glycolipid biosynthetic process"/>
    <property type="evidence" value="ECO:0007669"/>
    <property type="project" value="UniProtKB-ARBA"/>
</dbReference>
<dbReference type="InterPro" id="IPR004960">
    <property type="entry name" value="LipA_acyltrans"/>
</dbReference>
<proteinExistence type="predicted"/>
<keyword evidence="3" id="KW-0997">Cell inner membrane</keyword>
<dbReference type="Proteomes" id="UP000031843">
    <property type="component" value="Chromosome main"/>
</dbReference>
<dbReference type="RefSeq" id="WP_043343101.1">
    <property type="nucleotide sequence ID" value="NZ_CP010536.1"/>
</dbReference>
<keyword evidence="6 7" id="KW-0012">Acyltransferase</keyword>
<dbReference type="GO" id="GO:0005886">
    <property type="term" value="C:plasma membrane"/>
    <property type="evidence" value="ECO:0007669"/>
    <property type="project" value="UniProtKB-SubCell"/>
</dbReference>
<gene>
    <name evidence="7" type="ORF">RR42_m0252</name>
</gene>
<dbReference type="CDD" id="cd07984">
    <property type="entry name" value="LPLAT_LABLAT-like"/>
    <property type="match status" value="1"/>
</dbReference>
<keyword evidence="5" id="KW-0472">Membrane</keyword>
<evidence type="ECO:0000313" key="8">
    <source>
        <dbReference type="Proteomes" id="UP000031843"/>
    </source>
</evidence>
<evidence type="ECO:0000256" key="3">
    <source>
        <dbReference type="ARBA" id="ARBA00022519"/>
    </source>
</evidence>
<keyword evidence="8" id="KW-1185">Reference proteome</keyword>
<reference evidence="7 8" key="1">
    <citation type="journal article" date="2015" name="Genome Announc.">
        <title>Complete Genome Sequence of Cupriavidus basilensis 4G11, Isolated from the Oak Ridge Field Research Center Site.</title>
        <authorList>
            <person name="Ray J."/>
            <person name="Waters R.J."/>
            <person name="Skerker J.M."/>
            <person name="Kuehl J.V."/>
            <person name="Price M.N."/>
            <person name="Huang J."/>
            <person name="Chakraborty R."/>
            <person name="Arkin A.P."/>
            <person name="Deutschbauer A."/>
        </authorList>
    </citation>
    <scope>NUCLEOTIDE SEQUENCE [LARGE SCALE GENOMIC DNA]</scope>
    <source>
        <strain evidence="7">4G11</strain>
    </source>
</reference>
<keyword evidence="4 7" id="KW-0808">Transferase</keyword>
<evidence type="ECO:0000256" key="4">
    <source>
        <dbReference type="ARBA" id="ARBA00022679"/>
    </source>
</evidence>
<dbReference type="OrthoDB" id="9803456at2"/>
<evidence type="ECO:0000256" key="1">
    <source>
        <dbReference type="ARBA" id="ARBA00004533"/>
    </source>
</evidence>
<dbReference type="PANTHER" id="PTHR30606:SF9">
    <property type="entry name" value="LIPID A BIOSYNTHESIS LAUROYLTRANSFERASE"/>
    <property type="match status" value="1"/>
</dbReference>
<dbReference type="PIRSF" id="PIRSF026649">
    <property type="entry name" value="MsbB"/>
    <property type="match status" value="1"/>
</dbReference>
<organism evidence="7 8">
    <name type="scientific">Cupriavidus basilensis</name>
    <dbReference type="NCBI Taxonomy" id="68895"/>
    <lineage>
        <taxon>Bacteria</taxon>
        <taxon>Pseudomonadati</taxon>
        <taxon>Pseudomonadota</taxon>
        <taxon>Betaproteobacteria</taxon>
        <taxon>Burkholderiales</taxon>
        <taxon>Burkholderiaceae</taxon>
        <taxon>Cupriavidus</taxon>
    </lineage>
</organism>
<sequence>MSRIFTWLGIGLLTVLGKLPYPLVARFGEGLGSLLYLIPSSRRRVVQTNLRLCFPERTDAEIETLSRQTFRTVFRSFAERGIFWTGSEAQMRRWVRIDDQADLVALDGTPHILVTLHLSGVEAGAIRLTIHLREHVKRSGASLYTRQKNDLFDGFLKHARGRFGAKMIARNDSARDIIRCLRKGEALQLIADMDFGERDSEYIPFFGVEALTLTSVSRLARLTGAKVVPIYTEMLPDYQGYVLRILPAWENYPGDSVTEDTRRMNAFFEDCIRPRVTEYYWVHKRFKHRPGGERENY</sequence>
<evidence type="ECO:0000256" key="2">
    <source>
        <dbReference type="ARBA" id="ARBA00022475"/>
    </source>
</evidence>
<accession>A0A0C4XYV1</accession>
<dbReference type="AlphaFoldDB" id="A0A0C4XYV1"/>
<evidence type="ECO:0000256" key="6">
    <source>
        <dbReference type="ARBA" id="ARBA00023315"/>
    </source>
</evidence>
<dbReference type="EC" id="2.3.1.-" evidence="7"/>